<dbReference type="AlphaFoldDB" id="A0A1Y1RTY0"/>
<evidence type="ECO:0000256" key="3">
    <source>
        <dbReference type="ARBA" id="ARBA00022475"/>
    </source>
</evidence>
<evidence type="ECO:0000256" key="1">
    <source>
        <dbReference type="ARBA" id="ARBA00004651"/>
    </source>
</evidence>
<gene>
    <name evidence="9" type="primary">secD</name>
    <name evidence="13" type="ORF">B4O97_16950</name>
</gene>
<feature type="transmembrane region" description="Helical" evidence="9">
    <location>
        <begin position="462"/>
        <end position="483"/>
    </location>
</feature>
<evidence type="ECO:0000256" key="9">
    <source>
        <dbReference type="HAMAP-Rule" id="MF_01463"/>
    </source>
</evidence>
<proteinExistence type="inferred from homology"/>
<feature type="domain" description="SecDF P1 head subdomain" evidence="12">
    <location>
        <begin position="285"/>
        <end position="387"/>
    </location>
</feature>
<evidence type="ECO:0000313" key="13">
    <source>
        <dbReference type="EMBL" id="ORC31201.1"/>
    </source>
</evidence>
<organism evidence="13 14">
    <name type="scientific">Marispirochaeta aestuarii</name>
    <dbReference type="NCBI Taxonomy" id="1963862"/>
    <lineage>
        <taxon>Bacteria</taxon>
        <taxon>Pseudomonadati</taxon>
        <taxon>Spirochaetota</taxon>
        <taxon>Spirochaetia</taxon>
        <taxon>Spirochaetales</taxon>
        <taxon>Spirochaetaceae</taxon>
        <taxon>Marispirochaeta</taxon>
    </lineage>
</organism>
<dbReference type="OrthoDB" id="9805019at2"/>
<comment type="subunit">
    <text evidence="9">Forms a complex with SecF. Part of the essential Sec protein translocation apparatus which comprises SecA, SecYEG and auxiliary proteins SecDF. Other proteins may also be involved.</text>
</comment>
<evidence type="ECO:0000259" key="11">
    <source>
        <dbReference type="Pfam" id="PF21760"/>
    </source>
</evidence>
<dbReference type="Pfam" id="PF22599">
    <property type="entry name" value="SecDF_P1_head"/>
    <property type="match status" value="1"/>
</dbReference>
<dbReference type="NCBIfam" id="TIGR00916">
    <property type="entry name" value="2A0604s01"/>
    <property type="match status" value="1"/>
</dbReference>
<feature type="transmembrane region" description="Helical" evidence="9">
    <location>
        <begin position="532"/>
        <end position="556"/>
    </location>
</feature>
<keyword evidence="14" id="KW-1185">Reference proteome</keyword>
<dbReference type="InterPro" id="IPR005791">
    <property type="entry name" value="SecD"/>
</dbReference>
<sequence length="574" mass="63269">MSKRFRFFIVLLVLAISGAFLYPTFEWYFLIPDQKIDLASGSREQVQMYAKTKAAEVSAELRAMVAQSPDKEIPAEYDFLITKAKENYKLAKKELPKVWTVEAVFAGFTGEGEFFAAVEDYYRSDLLAVKEQGNSIMQLGLDLSGGMRVQLSADRESLAERLEREPSTTDMNEAVDRAMEILTNRIDKFGVTEPSIRKQGDSQIIIEIPGAADPDRVRSFLMGKGSLNFHIVDQEISQEVQNFLNDNPQAMVTSEGKIRGTDIVPAGYIIRGYYVKDSYGIDQLQRYVVIRQDAGLDGGRIQEATVGSHPITGKPVINFRLDREGGDIFFKLTSENEGETLAIVLDDKVKAMARISEPIRESVQMTGFDRQEANDLALVLRTAAMPVDLIVENQQAIGAALGEDSIAEGLMAITIGFIAVIVFMLVYYKGAGLVSDLALVLNLIFIVAILSAFNLTLTLTSIAGLILTVGMAVDANVIIFERIKEEYRIGKSADAAVKAGFRKAFWTVMDANITTFIAAIFLSQLGSGPIQGFAYTLAVGIVSSMFTALFVSRLVFDFGLETLGMKKLSIGWRK</sequence>
<dbReference type="GO" id="GO:0043952">
    <property type="term" value="P:protein transport by the Sec complex"/>
    <property type="evidence" value="ECO:0007669"/>
    <property type="project" value="UniProtKB-UniRule"/>
</dbReference>
<comment type="caution">
    <text evidence="13">The sequence shown here is derived from an EMBL/GenBank/DDBJ whole genome shotgun (WGS) entry which is preliminary data.</text>
</comment>
<name>A0A1Y1RTY0_9SPIO</name>
<dbReference type="GO" id="GO:0005886">
    <property type="term" value="C:plasma membrane"/>
    <property type="evidence" value="ECO:0007669"/>
    <property type="project" value="UniProtKB-SubCell"/>
</dbReference>
<keyword evidence="8 9" id="KW-0472">Membrane</keyword>
<dbReference type="InterPro" id="IPR048631">
    <property type="entry name" value="SecD_1st"/>
</dbReference>
<dbReference type="GO" id="GO:0006605">
    <property type="term" value="P:protein targeting"/>
    <property type="evidence" value="ECO:0007669"/>
    <property type="project" value="UniProtKB-UniRule"/>
</dbReference>
<dbReference type="HAMAP" id="MF_01463_B">
    <property type="entry name" value="SecD_B"/>
    <property type="match status" value="1"/>
</dbReference>
<evidence type="ECO:0000259" key="12">
    <source>
        <dbReference type="Pfam" id="PF22599"/>
    </source>
</evidence>
<keyword evidence="7 9" id="KW-0811">Translocation</keyword>
<dbReference type="RefSeq" id="WP_083052692.1">
    <property type="nucleotide sequence ID" value="NZ_CAXXQO010000003.1"/>
</dbReference>
<feature type="domain" description="Protein export membrane protein SecD/SecF C-terminal" evidence="10">
    <location>
        <begin position="388"/>
        <end position="553"/>
    </location>
</feature>
<dbReference type="InterPro" id="IPR022813">
    <property type="entry name" value="SecD/SecF_arch_bac"/>
</dbReference>
<dbReference type="Gene3D" id="3.30.70.3400">
    <property type="match status" value="1"/>
</dbReference>
<dbReference type="InterPro" id="IPR048634">
    <property type="entry name" value="SecD_SecF_C"/>
</dbReference>
<dbReference type="Gene3D" id="1.20.1640.10">
    <property type="entry name" value="Multidrug efflux transporter AcrB transmembrane domain"/>
    <property type="match status" value="1"/>
</dbReference>
<dbReference type="Pfam" id="PF02355">
    <property type="entry name" value="SecD_SecF_C"/>
    <property type="match status" value="1"/>
</dbReference>
<comment type="subcellular location">
    <subcellularLocation>
        <location evidence="1 9">Cell membrane</location>
        <topology evidence="1 9">Multi-pass membrane protein</topology>
    </subcellularLocation>
</comment>
<dbReference type="SUPFAM" id="SSF82866">
    <property type="entry name" value="Multidrug efflux transporter AcrB transmembrane domain"/>
    <property type="match status" value="1"/>
</dbReference>
<dbReference type="Pfam" id="PF21760">
    <property type="entry name" value="SecD_1st"/>
    <property type="match status" value="1"/>
</dbReference>
<comment type="caution">
    <text evidence="9">Lacks conserved residue(s) required for the propagation of feature annotation.</text>
</comment>
<dbReference type="STRING" id="1963862.B4O97_16950"/>
<feature type="transmembrane region" description="Helical" evidence="9">
    <location>
        <begin position="409"/>
        <end position="428"/>
    </location>
</feature>
<dbReference type="GO" id="GO:0015450">
    <property type="term" value="F:protein-transporting ATPase activity"/>
    <property type="evidence" value="ECO:0007669"/>
    <property type="project" value="InterPro"/>
</dbReference>
<keyword evidence="3 9" id="KW-1003">Cell membrane</keyword>
<feature type="domain" description="Protein translocase subunit SecDF P1" evidence="11">
    <location>
        <begin position="175"/>
        <end position="234"/>
    </location>
</feature>
<evidence type="ECO:0000256" key="7">
    <source>
        <dbReference type="ARBA" id="ARBA00023010"/>
    </source>
</evidence>
<comment type="function">
    <text evidence="9">Part of the Sec protein translocase complex. Interacts with the SecYEG preprotein conducting channel. SecDF uses the proton motive force (PMF) to complete protein translocation after the ATP-dependent function of SecA.</text>
</comment>
<dbReference type="PRINTS" id="PR00702">
    <property type="entry name" value="ACRIFLAVINRP"/>
</dbReference>
<dbReference type="InterPro" id="IPR054384">
    <property type="entry name" value="SecDF_P1_head"/>
</dbReference>
<evidence type="ECO:0000313" key="14">
    <source>
        <dbReference type="Proteomes" id="UP000192343"/>
    </source>
</evidence>
<dbReference type="GO" id="GO:0065002">
    <property type="term" value="P:intracellular protein transmembrane transport"/>
    <property type="evidence" value="ECO:0007669"/>
    <property type="project" value="UniProtKB-UniRule"/>
</dbReference>
<dbReference type="NCBIfam" id="TIGR01129">
    <property type="entry name" value="secD"/>
    <property type="match status" value="1"/>
</dbReference>
<feature type="transmembrane region" description="Helical" evidence="9">
    <location>
        <begin position="437"/>
        <end position="456"/>
    </location>
</feature>
<dbReference type="InterPro" id="IPR055344">
    <property type="entry name" value="SecD_SecF_C_bact"/>
</dbReference>
<dbReference type="PANTHER" id="PTHR30081">
    <property type="entry name" value="PROTEIN-EXPORT MEMBRANE PROTEIN SEC"/>
    <property type="match status" value="1"/>
</dbReference>
<keyword evidence="6 9" id="KW-1133">Transmembrane helix</keyword>
<comment type="similarity">
    <text evidence="9">Belongs to the SecD/SecF family. SecD subfamily.</text>
</comment>
<dbReference type="PANTHER" id="PTHR30081:SF1">
    <property type="entry name" value="PROTEIN TRANSLOCASE SUBUNIT SECD"/>
    <property type="match status" value="1"/>
</dbReference>
<dbReference type="InterPro" id="IPR001036">
    <property type="entry name" value="Acrflvin-R"/>
</dbReference>
<evidence type="ECO:0000256" key="8">
    <source>
        <dbReference type="ARBA" id="ARBA00023136"/>
    </source>
</evidence>
<evidence type="ECO:0000256" key="4">
    <source>
        <dbReference type="ARBA" id="ARBA00022692"/>
    </source>
</evidence>
<dbReference type="FunFam" id="1.20.1640.10:FF:000004">
    <property type="entry name" value="Protein translocase subunit SecD"/>
    <property type="match status" value="1"/>
</dbReference>
<keyword evidence="2 9" id="KW-0813">Transport</keyword>
<dbReference type="Gene3D" id="3.30.1360.200">
    <property type="match status" value="1"/>
</dbReference>
<dbReference type="EMBL" id="MWQY01000025">
    <property type="protein sequence ID" value="ORC31201.1"/>
    <property type="molecule type" value="Genomic_DNA"/>
</dbReference>
<protein>
    <recommendedName>
        <fullName evidence="9">Protein translocase subunit SecD</fullName>
    </recommendedName>
</protein>
<keyword evidence="5 9" id="KW-0653">Protein transport</keyword>
<accession>A0A1Y1RTY0</accession>
<keyword evidence="4 9" id="KW-0812">Transmembrane</keyword>
<reference evidence="13 14" key="1">
    <citation type="submission" date="2017-03" db="EMBL/GenBank/DDBJ databases">
        <title>Draft Genome sequence of Marispirochaeta sp. strain JC444.</title>
        <authorList>
            <person name="Shivani Y."/>
            <person name="Subhash Y."/>
            <person name="Sasikala C."/>
            <person name="Ramana C."/>
        </authorList>
    </citation>
    <scope>NUCLEOTIDE SEQUENCE [LARGE SCALE GENOMIC DNA]</scope>
    <source>
        <strain evidence="13 14">JC444</strain>
    </source>
</reference>
<evidence type="ECO:0000259" key="10">
    <source>
        <dbReference type="Pfam" id="PF02355"/>
    </source>
</evidence>
<evidence type="ECO:0000256" key="2">
    <source>
        <dbReference type="ARBA" id="ARBA00022448"/>
    </source>
</evidence>
<feature type="transmembrane region" description="Helical" evidence="9">
    <location>
        <begin position="504"/>
        <end position="526"/>
    </location>
</feature>
<dbReference type="Proteomes" id="UP000192343">
    <property type="component" value="Unassembled WGS sequence"/>
</dbReference>
<evidence type="ECO:0000256" key="6">
    <source>
        <dbReference type="ARBA" id="ARBA00022989"/>
    </source>
</evidence>
<evidence type="ECO:0000256" key="5">
    <source>
        <dbReference type="ARBA" id="ARBA00022927"/>
    </source>
</evidence>